<dbReference type="PANTHER" id="PTHR17985:SF8">
    <property type="entry name" value="TRANSPORT AND GOLGI ORGANIZATION PROTEIN 2 HOMOLOG"/>
    <property type="match status" value="1"/>
</dbReference>
<dbReference type="GO" id="GO:0007030">
    <property type="term" value="P:Golgi organization"/>
    <property type="evidence" value="ECO:0007669"/>
    <property type="project" value="TreeGrafter"/>
</dbReference>
<accession>A0A401PUK0</accession>
<reference evidence="1 2" key="1">
    <citation type="journal article" date="2018" name="Nat. Ecol. Evol.">
        <title>Shark genomes provide insights into elasmobranch evolution and the origin of vertebrates.</title>
        <authorList>
            <person name="Hara Y"/>
            <person name="Yamaguchi K"/>
            <person name="Onimaru K"/>
            <person name="Kadota M"/>
            <person name="Koyanagi M"/>
            <person name="Keeley SD"/>
            <person name="Tatsumi K"/>
            <person name="Tanaka K"/>
            <person name="Motone F"/>
            <person name="Kageyama Y"/>
            <person name="Nozu R"/>
            <person name="Adachi N"/>
            <person name="Nishimura O"/>
            <person name="Nakagawa R"/>
            <person name="Tanegashima C"/>
            <person name="Kiyatake I"/>
            <person name="Matsumoto R"/>
            <person name="Murakumo K"/>
            <person name="Nishida K"/>
            <person name="Terakita A"/>
            <person name="Kuratani S"/>
            <person name="Sato K"/>
            <person name="Hyodo S Kuraku.S."/>
        </authorList>
    </citation>
    <scope>NUCLEOTIDE SEQUENCE [LARGE SCALE GENOMIC DNA]</scope>
</reference>
<dbReference type="EMBL" id="BFAA01008870">
    <property type="protein sequence ID" value="GCB76785.1"/>
    <property type="molecule type" value="Genomic_DNA"/>
</dbReference>
<comment type="caution">
    <text evidence="1">The sequence shown here is derived from an EMBL/GenBank/DDBJ whole genome shotgun (WGS) entry which is preliminary data.</text>
</comment>
<name>A0A401PUK0_SCYTO</name>
<dbReference type="Pfam" id="PF05742">
    <property type="entry name" value="TANGO2"/>
    <property type="match status" value="1"/>
</dbReference>
<dbReference type="AlphaFoldDB" id="A0A401PUK0"/>
<dbReference type="InterPro" id="IPR008551">
    <property type="entry name" value="TANGO2"/>
</dbReference>
<sequence>MCIIFFQFDPHSVSAYRFILAANRDEYYSRPSKPADFWGNNSEILSGFEELSDKRDKERYGESCCLAAPMKTAGEKQNL</sequence>
<proteinExistence type="predicted"/>
<dbReference type="Proteomes" id="UP000288216">
    <property type="component" value="Unassembled WGS sequence"/>
</dbReference>
<keyword evidence="2" id="KW-1185">Reference proteome</keyword>
<dbReference type="PANTHER" id="PTHR17985">
    <property type="entry name" value="SER/THR-RICH PROTEIN T10 IN DGCR REGION"/>
    <property type="match status" value="1"/>
</dbReference>
<gene>
    <name evidence="1" type="ORF">scyTo_0015551</name>
</gene>
<evidence type="ECO:0000313" key="2">
    <source>
        <dbReference type="Proteomes" id="UP000288216"/>
    </source>
</evidence>
<protein>
    <submittedName>
        <fullName evidence="1">Uncharacterized protein</fullName>
    </submittedName>
</protein>
<dbReference type="OrthoDB" id="8886587at2759"/>
<organism evidence="1 2">
    <name type="scientific">Scyliorhinus torazame</name>
    <name type="common">Cloudy catshark</name>
    <name type="synonym">Catulus torazame</name>
    <dbReference type="NCBI Taxonomy" id="75743"/>
    <lineage>
        <taxon>Eukaryota</taxon>
        <taxon>Metazoa</taxon>
        <taxon>Chordata</taxon>
        <taxon>Craniata</taxon>
        <taxon>Vertebrata</taxon>
        <taxon>Chondrichthyes</taxon>
        <taxon>Elasmobranchii</taxon>
        <taxon>Galeomorphii</taxon>
        <taxon>Galeoidea</taxon>
        <taxon>Carcharhiniformes</taxon>
        <taxon>Scyliorhinidae</taxon>
        <taxon>Scyliorhinus</taxon>
    </lineage>
</organism>
<dbReference type="GO" id="GO:0009306">
    <property type="term" value="P:protein secretion"/>
    <property type="evidence" value="ECO:0007669"/>
    <property type="project" value="TreeGrafter"/>
</dbReference>
<evidence type="ECO:0000313" key="1">
    <source>
        <dbReference type="EMBL" id="GCB76785.1"/>
    </source>
</evidence>
<dbReference type="GO" id="GO:0005794">
    <property type="term" value="C:Golgi apparatus"/>
    <property type="evidence" value="ECO:0007669"/>
    <property type="project" value="TreeGrafter"/>
</dbReference>